<dbReference type="GO" id="GO:0032259">
    <property type="term" value="P:methylation"/>
    <property type="evidence" value="ECO:0007669"/>
    <property type="project" value="UniProtKB-KW"/>
</dbReference>
<dbReference type="Gene3D" id="3.40.50.150">
    <property type="entry name" value="Vaccinia Virus protein VP39"/>
    <property type="match status" value="1"/>
</dbReference>
<keyword evidence="2 5" id="KW-0489">Methyltransferase</keyword>
<evidence type="ECO:0000256" key="3">
    <source>
        <dbReference type="ARBA" id="ARBA00022679"/>
    </source>
</evidence>
<organism evidence="5 6">
    <name type="scientific">Amycolatopsis xylanica</name>
    <dbReference type="NCBI Taxonomy" id="589385"/>
    <lineage>
        <taxon>Bacteria</taxon>
        <taxon>Bacillati</taxon>
        <taxon>Actinomycetota</taxon>
        <taxon>Actinomycetes</taxon>
        <taxon>Pseudonocardiales</taxon>
        <taxon>Pseudonocardiaceae</taxon>
        <taxon>Amycolatopsis</taxon>
    </lineage>
</organism>
<keyword evidence="3" id="KW-0808">Transferase</keyword>
<dbReference type="InterPro" id="IPR029063">
    <property type="entry name" value="SAM-dependent_MTases_sf"/>
</dbReference>
<evidence type="ECO:0000313" key="5">
    <source>
        <dbReference type="EMBL" id="SDX14850.1"/>
    </source>
</evidence>
<dbReference type="AlphaFoldDB" id="A0A1H2ZBT8"/>
<dbReference type="STRING" id="589385.SAMN05421504_102456"/>
<dbReference type="PANTHER" id="PTHR44942:SF4">
    <property type="entry name" value="METHYLTRANSFERASE TYPE 11 DOMAIN-CONTAINING PROTEIN"/>
    <property type="match status" value="1"/>
</dbReference>
<keyword evidence="5" id="KW-0830">Ubiquinone</keyword>
<accession>A0A1H2ZBT8</accession>
<evidence type="ECO:0000256" key="1">
    <source>
        <dbReference type="ARBA" id="ARBA00008361"/>
    </source>
</evidence>
<evidence type="ECO:0000259" key="4">
    <source>
        <dbReference type="Pfam" id="PF08241"/>
    </source>
</evidence>
<dbReference type="InterPro" id="IPR051052">
    <property type="entry name" value="Diverse_substrate_MTase"/>
</dbReference>
<feature type="domain" description="Methyltransferase type 11" evidence="4">
    <location>
        <begin position="43"/>
        <end position="134"/>
    </location>
</feature>
<keyword evidence="6" id="KW-1185">Reference proteome</keyword>
<proteinExistence type="inferred from homology"/>
<evidence type="ECO:0000313" key="6">
    <source>
        <dbReference type="Proteomes" id="UP000199515"/>
    </source>
</evidence>
<name>A0A1H2ZBT8_9PSEU</name>
<protein>
    <submittedName>
        <fullName evidence="5">Ubiquinone/menaquinone biosynthesis C-methylase UbiE</fullName>
    </submittedName>
</protein>
<dbReference type="PANTHER" id="PTHR44942">
    <property type="entry name" value="METHYLTRANSF_11 DOMAIN-CONTAINING PROTEIN"/>
    <property type="match status" value="1"/>
</dbReference>
<comment type="similarity">
    <text evidence="1">Belongs to the methyltransferase superfamily.</text>
</comment>
<evidence type="ECO:0000256" key="2">
    <source>
        <dbReference type="ARBA" id="ARBA00022603"/>
    </source>
</evidence>
<dbReference type="EMBL" id="FNON01000002">
    <property type="protein sequence ID" value="SDX14850.1"/>
    <property type="molecule type" value="Genomic_DNA"/>
</dbReference>
<dbReference type="SUPFAM" id="SSF53335">
    <property type="entry name" value="S-adenosyl-L-methionine-dependent methyltransferases"/>
    <property type="match status" value="1"/>
</dbReference>
<dbReference type="CDD" id="cd02440">
    <property type="entry name" value="AdoMet_MTases"/>
    <property type="match status" value="1"/>
</dbReference>
<sequence length="254" mass="27533">MCGVLEGYAPGYAQDAISMMAARRAGDRAAFVMPHLGPAVTLLDVGCGPGSITTGLLPAGRVIAVDTEPSQLVYARRKHPRSKVEFLAASAYALPLADSSVDVVFAHALFEHLSDPASALAEFRRVLRTGGTLALSTSDWSRAKLRPKTANVDAALRGHYLLRRRAGGDPFAGKHLPGRVQQAGFTDVRTHTRYRVDQSYKDLANYVEQRLIAALEQDTPDRDQLASAARSAWTWSRGPSGDFTQCWVEVLATK</sequence>
<dbReference type="GO" id="GO:0008757">
    <property type="term" value="F:S-adenosylmethionine-dependent methyltransferase activity"/>
    <property type="evidence" value="ECO:0007669"/>
    <property type="project" value="InterPro"/>
</dbReference>
<reference evidence="5 6" key="1">
    <citation type="submission" date="2016-10" db="EMBL/GenBank/DDBJ databases">
        <authorList>
            <person name="de Groot N.N."/>
        </authorList>
    </citation>
    <scope>NUCLEOTIDE SEQUENCE [LARGE SCALE GENOMIC DNA]</scope>
    <source>
        <strain evidence="5 6">CPCC 202699</strain>
    </source>
</reference>
<dbReference type="InterPro" id="IPR013216">
    <property type="entry name" value="Methyltransf_11"/>
</dbReference>
<dbReference type="Proteomes" id="UP000199515">
    <property type="component" value="Unassembled WGS sequence"/>
</dbReference>
<dbReference type="Pfam" id="PF08241">
    <property type="entry name" value="Methyltransf_11"/>
    <property type="match status" value="1"/>
</dbReference>
<gene>
    <name evidence="5" type="ORF">SAMN05421504_102456</name>
</gene>